<dbReference type="Proteomes" id="UP000419144">
    <property type="component" value="Unassembled WGS sequence"/>
</dbReference>
<evidence type="ECO:0000256" key="1">
    <source>
        <dbReference type="SAM" id="MobiDB-lite"/>
    </source>
</evidence>
<protein>
    <submittedName>
        <fullName evidence="2">Uncharacterized protein</fullName>
    </submittedName>
</protein>
<proteinExistence type="predicted"/>
<evidence type="ECO:0000313" key="2">
    <source>
        <dbReference type="EMBL" id="GET88005.1"/>
    </source>
</evidence>
<gene>
    <name evidence="2" type="ORF">LtaPh_1910800</name>
</gene>
<accession>A0A640KFZ4</accession>
<dbReference type="EMBL" id="BLBS01000024">
    <property type="protein sequence ID" value="GET88005.1"/>
    <property type="molecule type" value="Genomic_DNA"/>
</dbReference>
<evidence type="ECO:0000313" key="3">
    <source>
        <dbReference type="Proteomes" id="UP000419144"/>
    </source>
</evidence>
<sequence length="397" mass="44870">MPCVAASPPNSVAASLEYAHVSTQQSSLSPRSPSPRYTLYHSTRFYKNFHCVLLPFPPKHTHKHTTTPKDSSSPSATMTALITKHRYNWMGYDGIESEEVDAALLRSDGGPANNYNYMHRQQVIMELKERLYRIKRDLGLISEEELRAEEEARQRRRMERKRRQEQERIRKEMEEAARAEEAERRRLEQEESEDWATTEEAEVRGKQECEKYMNDAEQCALLAAMSRTQKEIDSAITGFSKGTRILLTCSGNVYVSYLDGSEHFTIADLEKYNAANRKRVIKALAGTNVSVPASEEHSLEKVREAIQARDTARKKLDAVRALEDPTYRVRIRSTEKGTDGTPSQQVVQEDGDISALVANCEETKQFAKSVCSAYNKKAAASGRTLTSALCTHPVTAE</sequence>
<dbReference type="VEuPathDB" id="TriTrypDB:LtaPh_1910800"/>
<feature type="region of interest" description="Disordered" evidence="1">
    <location>
        <begin position="152"/>
        <end position="201"/>
    </location>
</feature>
<name>A0A640KFZ4_LEITA</name>
<keyword evidence="3" id="KW-1185">Reference proteome</keyword>
<organism evidence="2 3">
    <name type="scientific">Leishmania tarentolae</name>
    <name type="common">Sauroleishmania tarentolae</name>
    <dbReference type="NCBI Taxonomy" id="5689"/>
    <lineage>
        <taxon>Eukaryota</taxon>
        <taxon>Discoba</taxon>
        <taxon>Euglenozoa</taxon>
        <taxon>Kinetoplastea</taxon>
        <taxon>Metakinetoplastina</taxon>
        <taxon>Trypanosomatida</taxon>
        <taxon>Trypanosomatidae</taxon>
        <taxon>Leishmaniinae</taxon>
        <taxon>Leishmania</taxon>
        <taxon>lizard Leishmania</taxon>
    </lineage>
</organism>
<feature type="compositionally biased region" description="Basic and acidic residues" evidence="1">
    <location>
        <begin position="162"/>
        <end position="189"/>
    </location>
</feature>
<feature type="compositionally biased region" description="Acidic residues" evidence="1">
    <location>
        <begin position="190"/>
        <end position="200"/>
    </location>
</feature>
<reference evidence="2" key="1">
    <citation type="submission" date="2019-11" db="EMBL/GenBank/DDBJ databases">
        <title>Leishmania tarentolae CDS.</title>
        <authorList>
            <person name="Goto Y."/>
            <person name="Yamagishi J."/>
        </authorList>
    </citation>
    <scope>NUCLEOTIDE SEQUENCE [LARGE SCALE GENOMIC DNA]</scope>
    <source>
        <strain evidence="2">Parrot Tar II</strain>
    </source>
</reference>
<dbReference type="OrthoDB" id="273681at2759"/>
<comment type="caution">
    <text evidence="2">The sequence shown here is derived from an EMBL/GenBank/DDBJ whole genome shotgun (WGS) entry which is preliminary data.</text>
</comment>
<dbReference type="AlphaFoldDB" id="A0A640KFZ4"/>